<keyword evidence="2" id="KW-0808">Transferase</keyword>
<proteinExistence type="predicted"/>
<dbReference type="OrthoDB" id="9797989at2"/>
<dbReference type="Gene3D" id="3.40.630.30">
    <property type="match status" value="1"/>
</dbReference>
<evidence type="ECO:0000259" key="1">
    <source>
        <dbReference type="PROSITE" id="PS51186"/>
    </source>
</evidence>
<dbReference type="CDD" id="cd04301">
    <property type="entry name" value="NAT_SF"/>
    <property type="match status" value="1"/>
</dbReference>
<dbReference type="PANTHER" id="PTHR39173:SF1">
    <property type="entry name" value="ACETYLTRANSFERASE"/>
    <property type="match status" value="1"/>
</dbReference>
<evidence type="ECO:0000313" key="2">
    <source>
        <dbReference type="EMBL" id="REK71431.1"/>
    </source>
</evidence>
<dbReference type="InterPro" id="IPR016181">
    <property type="entry name" value="Acyl_CoA_acyltransferase"/>
</dbReference>
<dbReference type="Pfam" id="PF13302">
    <property type="entry name" value="Acetyltransf_3"/>
    <property type="match status" value="1"/>
</dbReference>
<dbReference type="InterPro" id="IPR000182">
    <property type="entry name" value="GNAT_dom"/>
</dbReference>
<feature type="domain" description="N-acetyltransferase" evidence="1">
    <location>
        <begin position="2"/>
        <end position="174"/>
    </location>
</feature>
<dbReference type="AlphaFoldDB" id="A0A371P659"/>
<dbReference type="SUPFAM" id="SSF55729">
    <property type="entry name" value="Acyl-CoA N-acyltransferases (Nat)"/>
    <property type="match status" value="1"/>
</dbReference>
<name>A0A371P659_9BACL</name>
<dbReference type="Proteomes" id="UP000261905">
    <property type="component" value="Unassembled WGS sequence"/>
</dbReference>
<dbReference type="GO" id="GO:0016747">
    <property type="term" value="F:acyltransferase activity, transferring groups other than amino-acyl groups"/>
    <property type="evidence" value="ECO:0007669"/>
    <property type="project" value="InterPro"/>
</dbReference>
<organism evidence="2 3">
    <name type="scientific">Paenibacillus paeoniae</name>
    <dbReference type="NCBI Taxonomy" id="2292705"/>
    <lineage>
        <taxon>Bacteria</taxon>
        <taxon>Bacillati</taxon>
        <taxon>Bacillota</taxon>
        <taxon>Bacilli</taxon>
        <taxon>Bacillales</taxon>
        <taxon>Paenibacillaceae</taxon>
        <taxon>Paenibacillus</taxon>
    </lineage>
</organism>
<comment type="caution">
    <text evidence="2">The sequence shown here is derived from an EMBL/GenBank/DDBJ whole genome shotgun (WGS) entry which is preliminary data.</text>
</comment>
<dbReference type="PROSITE" id="PS51186">
    <property type="entry name" value="GNAT"/>
    <property type="match status" value="1"/>
</dbReference>
<keyword evidence="3" id="KW-1185">Reference proteome</keyword>
<sequence>MGEVRLVKPSLEYREAYLEFYEDWLTEGVEAIVPWVAENDPHDFEAYVAFLYAADSEEKLTNDDFVPHSTYWLINEEDEVVGAVNIRHRLNQKLLESGGHIGYGIRPSRRGRGYATAQLAEALKVTKAMGIERVLLVCDQDNEASERTIRRAGGVQDSQRTTDNGEVLKRFWIDL</sequence>
<reference evidence="2 3" key="1">
    <citation type="submission" date="2018-08" db="EMBL/GenBank/DDBJ databases">
        <title>Paenibacillus sp. M4BSY-1, whole genome shotgun sequence.</title>
        <authorList>
            <person name="Tuo L."/>
        </authorList>
    </citation>
    <scope>NUCLEOTIDE SEQUENCE [LARGE SCALE GENOMIC DNA]</scope>
    <source>
        <strain evidence="2 3">M4BSY-1</strain>
    </source>
</reference>
<dbReference type="PANTHER" id="PTHR39173">
    <property type="entry name" value="ACETYLTRANSFERASE"/>
    <property type="match status" value="1"/>
</dbReference>
<evidence type="ECO:0000313" key="3">
    <source>
        <dbReference type="Proteomes" id="UP000261905"/>
    </source>
</evidence>
<protein>
    <submittedName>
        <fullName evidence="2">GNAT family acetyltransferase</fullName>
    </submittedName>
</protein>
<dbReference type="RefSeq" id="WP_116048648.1">
    <property type="nucleotide sequence ID" value="NZ_QUBQ01000005.1"/>
</dbReference>
<accession>A0A371P659</accession>
<gene>
    <name evidence="2" type="ORF">DX130_20720</name>
</gene>
<dbReference type="EMBL" id="QUBQ01000005">
    <property type="protein sequence ID" value="REK71431.1"/>
    <property type="molecule type" value="Genomic_DNA"/>
</dbReference>